<accession>A0ABQ8UQ65</accession>
<comment type="caution">
    <text evidence="2">The sequence shown here is derived from an EMBL/GenBank/DDBJ whole genome shotgun (WGS) entry which is preliminary data.</text>
</comment>
<reference evidence="2" key="1">
    <citation type="journal article" date="2022" name="bioRxiv">
        <title>Genomics of Preaxostyla Flagellates Illuminates Evolutionary Transitions and the Path Towards Mitochondrial Loss.</title>
        <authorList>
            <person name="Novak L.V.F."/>
            <person name="Treitli S.C."/>
            <person name="Pyrih J."/>
            <person name="Halakuc P."/>
            <person name="Pipaliya S.V."/>
            <person name="Vacek V."/>
            <person name="Brzon O."/>
            <person name="Soukal P."/>
            <person name="Eme L."/>
            <person name="Dacks J.B."/>
            <person name="Karnkowska A."/>
            <person name="Elias M."/>
            <person name="Hampl V."/>
        </authorList>
    </citation>
    <scope>NUCLEOTIDE SEQUENCE</scope>
    <source>
        <strain evidence="2">RCP-MX</strain>
    </source>
</reference>
<keyword evidence="3" id="KW-1185">Reference proteome</keyword>
<organism evidence="2 3">
    <name type="scientific">Paratrimastix pyriformis</name>
    <dbReference type="NCBI Taxonomy" id="342808"/>
    <lineage>
        <taxon>Eukaryota</taxon>
        <taxon>Metamonada</taxon>
        <taxon>Preaxostyla</taxon>
        <taxon>Paratrimastigidae</taxon>
        <taxon>Paratrimastix</taxon>
    </lineage>
</organism>
<protein>
    <submittedName>
        <fullName evidence="2">Uncharacterized protein</fullName>
    </submittedName>
</protein>
<name>A0ABQ8UQ65_9EUKA</name>
<dbReference type="Gene3D" id="3.20.20.80">
    <property type="entry name" value="Glycosidases"/>
    <property type="match status" value="1"/>
</dbReference>
<evidence type="ECO:0000313" key="2">
    <source>
        <dbReference type="EMBL" id="KAJ4460171.1"/>
    </source>
</evidence>
<feature type="region of interest" description="Disordered" evidence="1">
    <location>
        <begin position="1"/>
        <end position="48"/>
    </location>
</feature>
<evidence type="ECO:0000313" key="3">
    <source>
        <dbReference type="Proteomes" id="UP001141327"/>
    </source>
</evidence>
<dbReference type="EMBL" id="JAPMOS010000014">
    <property type="protein sequence ID" value="KAJ4460171.1"/>
    <property type="molecule type" value="Genomic_DNA"/>
</dbReference>
<proteinExistence type="predicted"/>
<evidence type="ECO:0000256" key="1">
    <source>
        <dbReference type="SAM" id="MobiDB-lite"/>
    </source>
</evidence>
<feature type="compositionally biased region" description="Basic and acidic residues" evidence="1">
    <location>
        <begin position="10"/>
        <end position="19"/>
    </location>
</feature>
<gene>
    <name evidence="2" type="ORF">PAPYR_3560</name>
</gene>
<dbReference type="Proteomes" id="UP001141327">
    <property type="component" value="Unassembled WGS sequence"/>
</dbReference>
<sequence length="297" mass="30912">MRTPPSTRSAAEHTAHDGQRTIPSEPFACPADHPAAPFDKQGSPATGTHSLCARSPVATGAALHTLQATHFATAAQAAFEQWAPGERALVVADRPNMGLAARAMLQLPAGSLSGAGLQAALTGTLQAAMQGVLAGAPLCPGLTDEGKATCDQWLSASALMPLLLHRASSGFLYTAASERLSEALRLRARMLPYMITHAALAAEKGGLPLWHPLFLQYPAHAKDLLAAGANQFLVGPDVLMSVDGAAPLATGDQWVDLTTLASIPRHEGGPVLHLRQQAILPMRLLAETDPAASVHVV</sequence>